<dbReference type="EMBL" id="WHNP01000001">
    <property type="protein sequence ID" value="MPW15628.1"/>
    <property type="molecule type" value="Genomic_DNA"/>
</dbReference>
<proteinExistence type="predicted"/>
<accession>A0A7X1TDS8</accession>
<dbReference type="Pfam" id="PF07883">
    <property type="entry name" value="Cupin_2"/>
    <property type="match status" value="1"/>
</dbReference>
<keyword evidence="1" id="KW-0732">Signal</keyword>
<feature type="signal peptide" evidence="1">
    <location>
        <begin position="1"/>
        <end position="26"/>
    </location>
</feature>
<dbReference type="InterPro" id="IPR014710">
    <property type="entry name" value="RmlC-like_jellyroll"/>
</dbReference>
<dbReference type="RefSeq" id="WP_152754997.1">
    <property type="nucleotide sequence ID" value="NZ_WHNP01000001.1"/>
</dbReference>
<evidence type="ECO:0000259" key="2">
    <source>
        <dbReference type="Pfam" id="PF07883"/>
    </source>
</evidence>
<organism evidence="3 4">
    <name type="scientific">Paraburkholderia franconis</name>
    <dbReference type="NCBI Taxonomy" id="2654983"/>
    <lineage>
        <taxon>Bacteria</taxon>
        <taxon>Pseudomonadati</taxon>
        <taxon>Pseudomonadota</taxon>
        <taxon>Betaproteobacteria</taxon>
        <taxon>Burkholderiales</taxon>
        <taxon>Burkholderiaceae</taxon>
        <taxon>Paraburkholderia</taxon>
    </lineage>
</organism>
<dbReference type="AlphaFoldDB" id="A0A7X1TDS8"/>
<evidence type="ECO:0000313" key="3">
    <source>
        <dbReference type="EMBL" id="MPW15628.1"/>
    </source>
</evidence>
<evidence type="ECO:0000313" key="4">
    <source>
        <dbReference type="Proteomes" id="UP000484381"/>
    </source>
</evidence>
<feature type="domain" description="Cupin type-2" evidence="2">
    <location>
        <begin position="56"/>
        <end position="128"/>
    </location>
</feature>
<keyword evidence="4" id="KW-1185">Reference proteome</keyword>
<feature type="chain" id="PRO_5031350031" evidence="1">
    <location>
        <begin position="27"/>
        <end position="143"/>
    </location>
</feature>
<dbReference type="InterPro" id="IPR011051">
    <property type="entry name" value="RmlC_Cupin_sf"/>
</dbReference>
<dbReference type="Proteomes" id="UP000484381">
    <property type="component" value="Unassembled WGS sequence"/>
</dbReference>
<reference evidence="3 4" key="1">
    <citation type="submission" date="2019-10" db="EMBL/GenBank/DDBJ databases">
        <title>Paraburkholderia sp. isolated from nodules of Mimosa pudica from Brazilian Atlantic Forest soils.</title>
        <authorList>
            <person name="Paulitsch F."/>
            <person name="Hungria M."/>
            <person name="Dall'Agnol R."/>
        </authorList>
    </citation>
    <scope>NUCLEOTIDE SEQUENCE [LARGE SCALE GENOMIC DNA]</scope>
    <source>
        <strain evidence="3 4">CNPSo 3157</strain>
    </source>
</reference>
<protein>
    <submittedName>
        <fullName evidence="3">Cupin domain-containing protein</fullName>
    </submittedName>
</protein>
<dbReference type="PANTHER" id="PTHR38599:SF1">
    <property type="entry name" value="CUPIN DOMAIN PROTEIN (AFU_ORTHOLOGUE AFUA_3G13620)"/>
    <property type="match status" value="1"/>
</dbReference>
<comment type="caution">
    <text evidence="3">The sequence shown here is derived from an EMBL/GenBank/DDBJ whole genome shotgun (WGS) entry which is preliminary data.</text>
</comment>
<name>A0A7X1TDS8_9BURK</name>
<dbReference type="InterPro" id="IPR013096">
    <property type="entry name" value="Cupin_2"/>
</dbReference>
<gene>
    <name evidence="3" type="ORF">GCT13_01545</name>
</gene>
<dbReference type="Gene3D" id="2.60.120.10">
    <property type="entry name" value="Jelly Rolls"/>
    <property type="match status" value="1"/>
</dbReference>
<evidence type="ECO:0000256" key="1">
    <source>
        <dbReference type="SAM" id="SignalP"/>
    </source>
</evidence>
<dbReference type="PANTHER" id="PTHR38599">
    <property type="entry name" value="CUPIN DOMAIN PROTEIN (AFU_ORTHOLOGUE AFUA_3G13620)"/>
    <property type="match status" value="1"/>
</dbReference>
<dbReference type="SUPFAM" id="SSF51182">
    <property type="entry name" value="RmlC-like cupins"/>
    <property type="match status" value="1"/>
</dbReference>
<dbReference type="CDD" id="cd02234">
    <property type="entry name" value="cupin_BLR7677-like"/>
    <property type="match status" value="1"/>
</dbReference>
<sequence>MNFVETVLASTAAACIAFGASHAAHAHGIDGSHEHISPAFQTAIANVPGKTMTAVVVDYKPGGVSPPHRHGQAFVVGYVLQGEIRSKVDDGEARVYHAGESWTETPGAHHLISENASKTKPAKLLAIFVADDNDKDLVMWDKK</sequence>